<accession>A0AAE1UU20</accession>
<comment type="caution">
    <text evidence="1">The sequence shown here is derived from an EMBL/GenBank/DDBJ whole genome shotgun (WGS) entry which is preliminary data.</text>
</comment>
<sequence>MKISNSLCPLSLLTIRSDPPIIMILKFELTQTLHFSPAPSSHNNLNAKLISLIHACINSSVLLGDMGAGKSSLVIRFVKGQFIEFQELPTDSTLSLLDRDGNGAGGSCVKITRLMSLVKLYPGKQAAVQGKFETKHPRDPLQVWSYKKVEKILEFYHFLRRSILPRFPGTVIKA</sequence>
<evidence type="ECO:0000313" key="2">
    <source>
        <dbReference type="Proteomes" id="UP001291623"/>
    </source>
</evidence>
<dbReference type="AlphaFoldDB" id="A0AAE1UU20"/>
<gene>
    <name evidence="1" type="ORF">RND71_039023</name>
</gene>
<keyword evidence="2" id="KW-1185">Reference proteome</keyword>
<dbReference type="Pfam" id="PF00071">
    <property type="entry name" value="Ras"/>
    <property type="match status" value="1"/>
</dbReference>
<name>A0AAE1UU20_9SOLA</name>
<evidence type="ECO:0000313" key="1">
    <source>
        <dbReference type="EMBL" id="KAK4343207.1"/>
    </source>
</evidence>
<dbReference type="EMBL" id="JAVYJV010000021">
    <property type="protein sequence ID" value="KAK4343207.1"/>
    <property type="molecule type" value="Genomic_DNA"/>
</dbReference>
<dbReference type="InterPro" id="IPR001806">
    <property type="entry name" value="Small_GTPase"/>
</dbReference>
<proteinExistence type="predicted"/>
<protein>
    <submittedName>
        <fullName evidence="1">Uncharacterized protein</fullName>
    </submittedName>
</protein>
<reference evidence="1" key="1">
    <citation type="submission" date="2023-12" db="EMBL/GenBank/DDBJ databases">
        <title>Genome assembly of Anisodus tanguticus.</title>
        <authorList>
            <person name="Wang Y.-J."/>
        </authorList>
    </citation>
    <scope>NUCLEOTIDE SEQUENCE</scope>
    <source>
        <strain evidence="1">KB-2021</strain>
        <tissue evidence="1">Leaf</tissue>
    </source>
</reference>
<dbReference type="GO" id="GO:0003924">
    <property type="term" value="F:GTPase activity"/>
    <property type="evidence" value="ECO:0007669"/>
    <property type="project" value="InterPro"/>
</dbReference>
<dbReference type="GO" id="GO:0005525">
    <property type="term" value="F:GTP binding"/>
    <property type="evidence" value="ECO:0007669"/>
    <property type="project" value="InterPro"/>
</dbReference>
<organism evidence="1 2">
    <name type="scientific">Anisodus tanguticus</name>
    <dbReference type="NCBI Taxonomy" id="243964"/>
    <lineage>
        <taxon>Eukaryota</taxon>
        <taxon>Viridiplantae</taxon>
        <taxon>Streptophyta</taxon>
        <taxon>Embryophyta</taxon>
        <taxon>Tracheophyta</taxon>
        <taxon>Spermatophyta</taxon>
        <taxon>Magnoliopsida</taxon>
        <taxon>eudicotyledons</taxon>
        <taxon>Gunneridae</taxon>
        <taxon>Pentapetalae</taxon>
        <taxon>asterids</taxon>
        <taxon>lamiids</taxon>
        <taxon>Solanales</taxon>
        <taxon>Solanaceae</taxon>
        <taxon>Solanoideae</taxon>
        <taxon>Hyoscyameae</taxon>
        <taxon>Anisodus</taxon>
    </lineage>
</organism>
<dbReference type="Proteomes" id="UP001291623">
    <property type="component" value="Unassembled WGS sequence"/>
</dbReference>